<accession>A0A2A9G209</accession>
<dbReference type="Proteomes" id="UP000243542">
    <property type="component" value="Unassembled WGS sequence"/>
</dbReference>
<evidence type="ECO:0000313" key="3">
    <source>
        <dbReference type="EMBL" id="PFG56689.1"/>
    </source>
</evidence>
<dbReference type="InterPro" id="IPR053191">
    <property type="entry name" value="DcsG_Biosynth_Enzyme"/>
</dbReference>
<dbReference type="RefSeq" id="WP_098509420.1">
    <property type="nucleotide sequence ID" value="NZ_JBIAKZ010000001.1"/>
</dbReference>
<dbReference type="GO" id="GO:0046872">
    <property type="term" value="F:metal ion binding"/>
    <property type="evidence" value="ECO:0007669"/>
    <property type="project" value="InterPro"/>
</dbReference>
<evidence type="ECO:0000259" key="2">
    <source>
        <dbReference type="PROSITE" id="PS50975"/>
    </source>
</evidence>
<dbReference type="EMBL" id="PDJK01000001">
    <property type="protein sequence ID" value="PFG56689.1"/>
    <property type="molecule type" value="Genomic_DNA"/>
</dbReference>
<dbReference type="PROSITE" id="PS50975">
    <property type="entry name" value="ATP_GRASP"/>
    <property type="match status" value="1"/>
</dbReference>
<reference evidence="3 4" key="1">
    <citation type="submission" date="2017-10" db="EMBL/GenBank/DDBJ databases">
        <title>Sequencing the genomes of 1000 actinobacteria strains.</title>
        <authorList>
            <person name="Klenk H.-P."/>
        </authorList>
    </citation>
    <scope>NUCLEOTIDE SEQUENCE [LARGE SCALE GENOMIC DNA]</scope>
    <source>
        <strain evidence="3 4">DSM 46092</strain>
    </source>
</reference>
<dbReference type="InterPro" id="IPR011761">
    <property type="entry name" value="ATP-grasp"/>
</dbReference>
<evidence type="ECO:0000313" key="4">
    <source>
        <dbReference type="Proteomes" id="UP000243542"/>
    </source>
</evidence>
<dbReference type="PANTHER" id="PTHR39217">
    <property type="match status" value="1"/>
</dbReference>
<keyword evidence="1" id="KW-0067">ATP-binding</keyword>
<dbReference type="GO" id="GO:0005524">
    <property type="term" value="F:ATP binding"/>
    <property type="evidence" value="ECO:0007669"/>
    <property type="project" value="UniProtKB-UniRule"/>
</dbReference>
<sequence>MTRTAYFASCAAMPEGDGDDAIVLPALADLGFTVHWAAWDDPAAGFAEADLVVLRATWDYPDRREEFLGWCESVPSLANPAPVVRWNTDKAYLVELHDTGVPTVPSELIEPGERAKWPKQPFVVKPSVGAGSHGVAKFAAGGLAADEHLRGLHEDGRTALVQPFQSSVDTQGEIAAVFLGGIYSHAFTKAVMFGSGPDASGLYLEERLAAAVPAPEVRAVAEDALDAACSLLGILRAELLYARVDLIRGDDGRPLILEMELTEPTLGFRYADAGAPLRFASAVRQQLA</sequence>
<proteinExistence type="predicted"/>
<protein>
    <recommendedName>
        <fullName evidence="2">ATP-grasp domain-containing protein</fullName>
    </recommendedName>
</protein>
<dbReference type="Gene3D" id="3.30.470.20">
    <property type="entry name" value="ATP-grasp fold, B domain"/>
    <property type="match status" value="1"/>
</dbReference>
<dbReference type="PANTHER" id="PTHR39217:SF1">
    <property type="entry name" value="GLUTATHIONE SYNTHETASE"/>
    <property type="match status" value="1"/>
</dbReference>
<gene>
    <name evidence="3" type="ORF">ATK36_0209</name>
</gene>
<comment type="caution">
    <text evidence="3">The sequence shown here is derived from an EMBL/GenBank/DDBJ whole genome shotgun (WGS) entry which is preliminary data.</text>
</comment>
<keyword evidence="4" id="KW-1185">Reference proteome</keyword>
<keyword evidence="1" id="KW-0547">Nucleotide-binding</keyword>
<dbReference type="SUPFAM" id="SSF56059">
    <property type="entry name" value="Glutathione synthetase ATP-binding domain-like"/>
    <property type="match status" value="1"/>
</dbReference>
<organism evidence="3 4">
    <name type="scientific">Amycolatopsis sulphurea</name>
    <dbReference type="NCBI Taxonomy" id="76022"/>
    <lineage>
        <taxon>Bacteria</taxon>
        <taxon>Bacillati</taxon>
        <taxon>Actinomycetota</taxon>
        <taxon>Actinomycetes</taxon>
        <taxon>Pseudonocardiales</taxon>
        <taxon>Pseudonocardiaceae</taxon>
        <taxon>Amycolatopsis</taxon>
    </lineage>
</organism>
<evidence type="ECO:0000256" key="1">
    <source>
        <dbReference type="PROSITE-ProRule" id="PRU00409"/>
    </source>
</evidence>
<dbReference type="AlphaFoldDB" id="A0A2A9G209"/>
<name>A0A2A9G209_9PSEU</name>
<feature type="domain" description="ATP-grasp" evidence="2">
    <location>
        <begin position="93"/>
        <end position="288"/>
    </location>
</feature>